<dbReference type="EMBL" id="MRVG01000005">
    <property type="protein sequence ID" value="PMB68769.1"/>
    <property type="molecule type" value="Genomic_DNA"/>
</dbReference>
<protein>
    <recommendedName>
        <fullName evidence="1">Aminoglycoside phosphotransferase domain-containing protein</fullName>
    </recommendedName>
</protein>
<dbReference type="InterPro" id="IPR002575">
    <property type="entry name" value="Aminoglycoside_PTrfase"/>
</dbReference>
<dbReference type="Proteomes" id="UP000235728">
    <property type="component" value="Unassembled WGS sequence"/>
</dbReference>
<dbReference type="Pfam" id="PF01636">
    <property type="entry name" value="APH"/>
    <property type="match status" value="1"/>
</dbReference>
<sequence length="327" mass="37815">MPGESLHSHKISAIPKESRIFFFAQLGDILGQLQQLHFPRSGSLYPDSKSSGKFTIGSPLYVIENDNAVNVGVYEKSSTTFSNAFDAVKGMFPILEHAYEIPTSDEVPDQTIKRELFAIDSLASSLSDNTHPFWSLDAPFMLSHGDLRCENIMVDENMKITAIIDWEWVVILPQQLCTPPTWVFGQNYLRNSHNREIFQEFQSAITQDNTYHGYLQYWRSNGQYLPLAQILRHPELLVNIYYTDVFPRLHSDPFSAVEASFFADEEHRKKFQERLTVAERYNEYLKENDLYVVDEVWKSQQEWIEKADKLLSEVNSKLAAYKSKHTI</sequence>
<evidence type="ECO:0000259" key="1">
    <source>
        <dbReference type="Pfam" id="PF01636"/>
    </source>
</evidence>
<accession>A0A2N6NNB5</accession>
<dbReference type="AlphaFoldDB" id="A0A2N6NNB5"/>
<dbReference type="SUPFAM" id="SSF56112">
    <property type="entry name" value="Protein kinase-like (PK-like)"/>
    <property type="match status" value="1"/>
</dbReference>
<gene>
    <name evidence="2" type="ORF">BM221_005351</name>
</gene>
<dbReference type="PANTHER" id="PTHR21310:SF37">
    <property type="entry name" value="AMINOGLYCOSIDE PHOSPHOTRANSFERASE DOMAIN-CONTAINING PROTEIN"/>
    <property type="match status" value="1"/>
</dbReference>
<organism evidence="2 3">
    <name type="scientific">Beauveria bassiana</name>
    <name type="common">White muscardine disease fungus</name>
    <name type="synonym">Tritirachium shiotae</name>
    <dbReference type="NCBI Taxonomy" id="176275"/>
    <lineage>
        <taxon>Eukaryota</taxon>
        <taxon>Fungi</taxon>
        <taxon>Dikarya</taxon>
        <taxon>Ascomycota</taxon>
        <taxon>Pezizomycotina</taxon>
        <taxon>Sordariomycetes</taxon>
        <taxon>Hypocreomycetidae</taxon>
        <taxon>Hypocreales</taxon>
        <taxon>Cordycipitaceae</taxon>
        <taxon>Beauveria</taxon>
    </lineage>
</organism>
<dbReference type="PANTHER" id="PTHR21310">
    <property type="entry name" value="AMINOGLYCOSIDE PHOSPHOTRANSFERASE-RELATED-RELATED"/>
    <property type="match status" value="1"/>
</dbReference>
<feature type="domain" description="Aminoglycoside phosphotransferase" evidence="1">
    <location>
        <begin position="24"/>
        <end position="167"/>
    </location>
</feature>
<dbReference type="OMA" id="PPWITGH"/>
<evidence type="ECO:0000313" key="3">
    <source>
        <dbReference type="Proteomes" id="UP000235728"/>
    </source>
</evidence>
<dbReference type="InterPro" id="IPR011009">
    <property type="entry name" value="Kinase-like_dom_sf"/>
</dbReference>
<reference evidence="2 3" key="1">
    <citation type="journal article" date="2016" name="Appl. Microbiol. Biotechnol.">
        <title>Characterization of T-DNA insertion mutants with decreased virulence in the entomopathogenic fungus Beauveria bassiana JEF-007.</title>
        <authorList>
            <person name="Kim S."/>
            <person name="Lee S.J."/>
            <person name="Nai Y.S."/>
            <person name="Yu J.S."/>
            <person name="Lee M.R."/>
            <person name="Yang Y.T."/>
            <person name="Kim J.S."/>
        </authorList>
    </citation>
    <scope>NUCLEOTIDE SEQUENCE [LARGE SCALE GENOMIC DNA]</scope>
    <source>
        <strain evidence="2 3">JEF-007</strain>
    </source>
</reference>
<comment type="caution">
    <text evidence="2">The sequence shown here is derived from an EMBL/GenBank/DDBJ whole genome shotgun (WGS) entry which is preliminary data.</text>
</comment>
<proteinExistence type="predicted"/>
<dbReference type="InterPro" id="IPR051678">
    <property type="entry name" value="AGP_Transferase"/>
</dbReference>
<name>A0A2N6NNB5_BEABA</name>
<evidence type="ECO:0000313" key="2">
    <source>
        <dbReference type="EMBL" id="PMB68769.1"/>
    </source>
</evidence>
<dbReference type="Gene3D" id="3.90.1200.10">
    <property type="match status" value="1"/>
</dbReference>